<keyword evidence="3" id="KW-1185">Reference proteome</keyword>
<proteinExistence type="predicted"/>
<gene>
    <name evidence="2" type="ORF">G3480_04160</name>
</gene>
<keyword evidence="1" id="KW-0732">Signal</keyword>
<sequence>MKALARILFSMIAVLVIAAPLNVCAEDDYEEVEVDIKPYDLITVSSDLLRRYNNEKLSRIFFNNDWNPSETYTTLAEVATAYQTSLDDLRAGNAKLTLHFTSNSVISELGSVDISALETLFNAGALISINTSDGTVLRDILGMGESIILFNAYAPEDSWHYLLYRGEELLLPTNNLSFQELMEASIDWTAEIDVDIEEMGAVLKERAASESAWILIQQEDIRDRLDSGNEGRWSIEIFKLEKPPLNDKKDWYRFDFILTSRPEFKKCKEYGPLYECGWYTVSTDFNVKLNDATLYKHIPQPSNQEHTQTISIGIGSGGVNASYSKTYSYTDVTIDTLGTSQVDNRVVWHSKFKKPDFFWLPSVTFVRTTNESYDWEPSMVASVPKCEGLECVKPKICITAEIAYKKLYGKREPLSGYRFDFSSQRFLSEKCYIFGDDGLHNDF</sequence>
<feature type="signal peptide" evidence="1">
    <location>
        <begin position="1"/>
        <end position="25"/>
    </location>
</feature>
<dbReference type="AlphaFoldDB" id="A0A6P1DQT1"/>
<accession>A0A6P1DQT1</accession>
<reference evidence="2 3" key="2">
    <citation type="submission" date="2020-02" db="EMBL/GenBank/DDBJ databases">
        <title>Genome sequences of Thiorhodococcus mannitoliphagus and Thiorhodococcus minor, purple sulfur photosynthetic bacteria in the gammaproteobacterial family, Chromatiaceae.</title>
        <authorList>
            <person name="Aviles F.A."/>
            <person name="Meyer T.E."/>
            <person name="Kyndt J.A."/>
        </authorList>
    </citation>
    <scope>NUCLEOTIDE SEQUENCE [LARGE SCALE GENOMIC DNA]</scope>
    <source>
        <strain evidence="2 3">DSM 18266</strain>
    </source>
</reference>
<name>A0A6P1DQT1_9GAMM</name>
<dbReference type="Proteomes" id="UP000471640">
    <property type="component" value="Unassembled WGS sequence"/>
</dbReference>
<feature type="chain" id="PRO_5026936682" evidence="1">
    <location>
        <begin position="26"/>
        <end position="443"/>
    </location>
</feature>
<organism evidence="2 3">
    <name type="scientific">Thiorhodococcus mannitoliphagus</name>
    <dbReference type="NCBI Taxonomy" id="329406"/>
    <lineage>
        <taxon>Bacteria</taxon>
        <taxon>Pseudomonadati</taxon>
        <taxon>Pseudomonadota</taxon>
        <taxon>Gammaproteobacteria</taxon>
        <taxon>Chromatiales</taxon>
        <taxon>Chromatiaceae</taxon>
        <taxon>Thiorhodococcus</taxon>
    </lineage>
</organism>
<evidence type="ECO:0000313" key="3">
    <source>
        <dbReference type="Proteomes" id="UP000471640"/>
    </source>
</evidence>
<dbReference type="EMBL" id="JAAIJR010000010">
    <property type="protein sequence ID" value="NEX19513.1"/>
    <property type="molecule type" value="Genomic_DNA"/>
</dbReference>
<evidence type="ECO:0000256" key="1">
    <source>
        <dbReference type="SAM" id="SignalP"/>
    </source>
</evidence>
<dbReference type="RefSeq" id="WP_164652413.1">
    <property type="nucleotide sequence ID" value="NZ_JAAIJR010000010.1"/>
</dbReference>
<evidence type="ECO:0000313" key="2">
    <source>
        <dbReference type="EMBL" id="NEX19513.1"/>
    </source>
</evidence>
<protein>
    <submittedName>
        <fullName evidence="2">Uncharacterized protein</fullName>
    </submittedName>
</protein>
<reference evidence="3" key="1">
    <citation type="journal article" date="2020" name="Microbiol. Resour. Announc.">
        <title>Draft Genome Sequences of Thiorhodococcus mannitoliphagus and Thiorhodococcus minor, Purple Sulfur Photosynthetic Bacteria in the Gammaproteobacterial Family Chromatiaceae.</title>
        <authorList>
            <person name="Aviles F.A."/>
            <person name="Meyer T.E."/>
            <person name="Kyndt J.A."/>
        </authorList>
    </citation>
    <scope>NUCLEOTIDE SEQUENCE [LARGE SCALE GENOMIC DNA]</scope>
    <source>
        <strain evidence="3">DSM 18266</strain>
    </source>
</reference>
<comment type="caution">
    <text evidence="2">The sequence shown here is derived from an EMBL/GenBank/DDBJ whole genome shotgun (WGS) entry which is preliminary data.</text>
</comment>